<dbReference type="InterPro" id="IPR056924">
    <property type="entry name" value="SH3_Tf2-1"/>
</dbReference>
<name>A0AAF0TM84_SOLVR</name>
<dbReference type="PANTHER" id="PTHR46148">
    <property type="entry name" value="CHROMO DOMAIN-CONTAINING PROTEIN"/>
    <property type="match status" value="1"/>
</dbReference>
<evidence type="ECO:0000259" key="1">
    <source>
        <dbReference type="Pfam" id="PF24626"/>
    </source>
</evidence>
<feature type="domain" description="Tf2-1-like SH3-like" evidence="1">
    <location>
        <begin position="8"/>
        <end position="40"/>
    </location>
</feature>
<sequence length="82" mass="9667">MWDHIRFLRCIGKVSYEIDFPNDLTSIHLVFHVSLLKKCVSDLTYIVPLKCLGINESLSYEDVLVEIFVMTRTRKVIFNNFE</sequence>
<reference evidence="2" key="1">
    <citation type="submission" date="2023-08" db="EMBL/GenBank/DDBJ databases">
        <title>A de novo genome assembly of Solanum verrucosum Schlechtendal, a Mexican diploid species geographically isolated from the other diploid A-genome species in potato relatives.</title>
        <authorList>
            <person name="Hosaka K."/>
        </authorList>
    </citation>
    <scope>NUCLEOTIDE SEQUENCE</scope>
    <source>
        <tissue evidence="2">Young leaves</tissue>
    </source>
</reference>
<evidence type="ECO:0000313" key="2">
    <source>
        <dbReference type="EMBL" id="WMV24519.1"/>
    </source>
</evidence>
<proteinExistence type="predicted"/>
<dbReference type="Pfam" id="PF24626">
    <property type="entry name" value="SH3_Tf2-1"/>
    <property type="match status" value="1"/>
</dbReference>
<organism evidence="2 3">
    <name type="scientific">Solanum verrucosum</name>
    <dbReference type="NCBI Taxonomy" id="315347"/>
    <lineage>
        <taxon>Eukaryota</taxon>
        <taxon>Viridiplantae</taxon>
        <taxon>Streptophyta</taxon>
        <taxon>Embryophyta</taxon>
        <taxon>Tracheophyta</taxon>
        <taxon>Spermatophyta</taxon>
        <taxon>Magnoliopsida</taxon>
        <taxon>eudicotyledons</taxon>
        <taxon>Gunneridae</taxon>
        <taxon>Pentapetalae</taxon>
        <taxon>asterids</taxon>
        <taxon>lamiids</taxon>
        <taxon>Solanales</taxon>
        <taxon>Solanaceae</taxon>
        <taxon>Solanoideae</taxon>
        <taxon>Solaneae</taxon>
        <taxon>Solanum</taxon>
    </lineage>
</organism>
<protein>
    <recommendedName>
        <fullName evidence="1">Tf2-1-like SH3-like domain-containing protein</fullName>
    </recommendedName>
</protein>
<dbReference type="PANTHER" id="PTHR46148:SF57">
    <property type="entry name" value="OS12G0499874 PROTEIN"/>
    <property type="match status" value="1"/>
</dbReference>
<accession>A0AAF0TM84</accession>
<keyword evidence="3" id="KW-1185">Reference proteome</keyword>
<dbReference type="Proteomes" id="UP001234989">
    <property type="component" value="Chromosome 4"/>
</dbReference>
<dbReference type="AlphaFoldDB" id="A0AAF0TM84"/>
<dbReference type="EMBL" id="CP133615">
    <property type="protein sequence ID" value="WMV24519.1"/>
    <property type="molecule type" value="Genomic_DNA"/>
</dbReference>
<evidence type="ECO:0000313" key="3">
    <source>
        <dbReference type="Proteomes" id="UP001234989"/>
    </source>
</evidence>
<gene>
    <name evidence="2" type="ORF">MTR67_017904</name>
</gene>